<keyword evidence="1" id="KW-1133">Transmembrane helix</keyword>
<dbReference type="SMR" id="A2FRY2"/>
<keyword evidence="1" id="KW-0472">Membrane</keyword>
<gene>
    <name evidence="2" type="ORF">TVAG_444840</name>
</gene>
<dbReference type="EMBL" id="DS113972">
    <property type="protein sequence ID" value="EAX92348.1"/>
    <property type="molecule type" value="Genomic_DNA"/>
</dbReference>
<protein>
    <submittedName>
        <fullName evidence="2">Uncharacterized protein</fullName>
    </submittedName>
</protein>
<dbReference type="VEuPathDB" id="TrichDB:TVAGG3_0659450"/>
<dbReference type="PANTHER" id="PTHR46155">
    <property type="entry name" value="BIFUNCTIONAL INHIBITOR/LIPID-TRANSFER PROTEIN/SEED STORAGE 2S ALBUMIN SUPERFAMILY PROTEIN"/>
    <property type="match status" value="1"/>
</dbReference>
<feature type="transmembrane region" description="Helical" evidence="1">
    <location>
        <begin position="216"/>
        <end position="241"/>
    </location>
</feature>
<dbReference type="RefSeq" id="XP_001305278.1">
    <property type="nucleotide sequence ID" value="XM_001305277.1"/>
</dbReference>
<proteinExistence type="predicted"/>
<keyword evidence="1" id="KW-0812">Transmembrane</keyword>
<reference evidence="2" key="1">
    <citation type="submission" date="2006-10" db="EMBL/GenBank/DDBJ databases">
        <authorList>
            <person name="Amadeo P."/>
            <person name="Zhao Q."/>
            <person name="Wortman J."/>
            <person name="Fraser-Liggett C."/>
            <person name="Carlton J."/>
        </authorList>
    </citation>
    <scope>NUCLEOTIDE SEQUENCE</scope>
    <source>
        <strain evidence="2">G3</strain>
    </source>
</reference>
<dbReference type="Proteomes" id="UP000001542">
    <property type="component" value="Unassembled WGS sequence"/>
</dbReference>
<evidence type="ECO:0000256" key="1">
    <source>
        <dbReference type="SAM" id="Phobius"/>
    </source>
</evidence>
<evidence type="ECO:0000313" key="2">
    <source>
        <dbReference type="EMBL" id="EAX92348.1"/>
    </source>
</evidence>
<dbReference type="AlphaFoldDB" id="A2FRY2"/>
<dbReference type="InParanoid" id="A2FRY2"/>
<sequence length="317" mass="35763">MNFINSSYFFAEKAGKDIHFNGNSKTEWISKNECHLSYNFYEFLVTHTEPLECYPQYPYIKYSAPVPEQITPVSINYQKIAYDDKTDYTNKVTPTAEEDPYPTPIVTPKPISIDNFGKFEKISFPPSRTPVRTEVSYDQPKTSYVSYTVSFISTTLITKTVTNSFTMTTRQEDIAIIVFHTEVEVETLLPINTVIETNIGIFVDETESKRARKSNIGLICGIAAAAFLLVVIGIVLVLIYLKRKNDDVDTTSSSSGQFIESGAIELHQIQSQTSCTVDNPLFTTTIDEDDPFKMDFSSSEEGGYFIHTTGTETQTYE</sequence>
<evidence type="ECO:0000313" key="3">
    <source>
        <dbReference type="Proteomes" id="UP000001542"/>
    </source>
</evidence>
<name>A2FRY2_TRIV3</name>
<reference evidence="2" key="2">
    <citation type="journal article" date="2007" name="Science">
        <title>Draft genome sequence of the sexually transmitted pathogen Trichomonas vaginalis.</title>
        <authorList>
            <person name="Carlton J.M."/>
            <person name="Hirt R.P."/>
            <person name="Silva J.C."/>
            <person name="Delcher A.L."/>
            <person name="Schatz M."/>
            <person name="Zhao Q."/>
            <person name="Wortman J.R."/>
            <person name="Bidwell S.L."/>
            <person name="Alsmark U.C.M."/>
            <person name="Besteiro S."/>
            <person name="Sicheritz-Ponten T."/>
            <person name="Noel C.J."/>
            <person name="Dacks J.B."/>
            <person name="Foster P.G."/>
            <person name="Simillion C."/>
            <person name="Van de Peer Y."/>
            <person name="Miranda-Saavedra D."/>
            <person name="Barton G.J."/>
            <person name="Westrop G.D."/>
            <person name="Mueller S."/>
            <person name="Dessi D."/>
            <person name="Fiori P.L."/>
            <person name="Ren Q."/>
            <person name="Paulsen I."/>
            <person name="Zhang H."/>
            <person name="Bastida-Corcuera F.D."/>
            <person name="Simoes-Barbosa A."/>
            <person name="Brown M.T."/>
            <person name="Hayes R.D."/>
            <person name="Mukherjee M."/>
            <person name="Okumura C.Y."/>
            <person name="Schneider R."/>
            <person name="Smith A.J."/>
            <person name="Vanacova S."/>
            <person name="Villalvazo M."/>
            <person name="Haas B.J."/>
            <person name="Pertea M."/>
            <person name="Feldblyum T.V."/>
            <person name="Utterback T.R."/>
            <person name="Shu C.L."/>
            <person name="Osoegawa K."/>
            <person name="de Jong P.J."/>
            <person name="Hrdy I."/>
            <person name="Horvathova L."/>
            <person name="Zubacova Z."/>
            <person name="Dolezal P."/>
            <person name="Malik S.B."/>
            <person name="Logsdon J.M. Jr."/>
            <person name="Henze K."/>
            <person name="Gupta A."/>
            <person name="Wang C.C."/>
            <person name="Dunne R.L."/>
            <person name="Upcroft J.A."/>
            <person name="Upcroft P."/>
            <person name="White O."/>
            <person name="Salzberg S.L."/>
            <person name="Tang P."/>
            <person name="Chiu C.-H."/>
            <person name="Lee Y.-S."/>
            <person name="Embley T.M."/>
            <person name="Coombs G.H."/>
            <person name="Mottram J.C."/>
            <person name="Tachezy J."/>
            <person name="Fraser-Liggett C.M."/>
            <person name="Johnson P.J."/>
        </authorList>
    </citation>
    <scope>NUCLEOTIDE SEQUENCE [LARGE SCALE GENOMIC DNA]</scope>
    <source>
        <strain evidence="2">G3</strain>
    </source>
</reference>
<dbReference type="PANTHER" id="PTHR46155:SF1">
    <property type="entry name" value="BIFUNCTIONAL INHIBITOR_LIPID-TRANSFER PROTEIN_SEED STORAGE 2S ALBUMIN SUPERFAMILY PROTEIN"/>
    <property type="match status" value="1"/>
</dbReference>
<accession>A2FRY2</accession>
<keyword evidence="3" id="KW-1185">Reference proteome</keyword>
<organism evidence="2 3">
    <name type="scientific">Trichomonas vaginalis (strain ATCC PRA-98 / G3)</name>
    <dbReference type="NCBI Taxonomy" id="412133"/>
    <lineage>
        <taxon>Eukaryota</taxon>
        <taxon>Metamonada</taxon>
        <taxon>Parabasalia</taxon>
        <taxon>Trichomonadida</taxon>
        <taxon>Trichomonadidae</taxon>
        <taxon>Trichomonas</taxon>
    </lineage>
</organism>
<dbReference type="KEGG" id="tva:4750059"/>
<dbReference type="VEuPathDB" id="TrichDB:TVAG_444840"/>